<gene>
    <name evidence="1" type="ORF">RD110_15610</name>
</gene>
<keyword evidence="2" id="KW-1185">Reference proteome</keyword>
<reference evidence="1 2" key="1">
    <citation type="submission" date="2017-01" db="EMBL/GenBank/DDBJ databases">
        <authorList>
            <person name="Mah S.A."/>
            <person name="Swanson W.J."/>
            <person name="Moy G.W."/>
            <person name="Vacquier V.D."/>
        </authorList>
    </citation>
    <scope>NUCLEOTIDE SEQUENCE [LARGE SCALE GENOMIC DNA]</scope>
    <source>
        <strain evidence="1 2">DCY110</strain>
    </source>
</reference>
<sequence length="708" mass="78279">MKPYDDRAGDTSRDSASGGYSLYALERMLHDCGGQPLWRDRADLCAAYYDGKQLSPKQEQQCIAEGLDLRATNLIRPVINSVLGQEAKSRTDVSVQADDDSYTDVAEVIGAKLKEAERETSAHMAVSNAYASMVKTGIGWVHVSRNADPLAYPYNVEDVHRNEIWWDWHGQKGNTLLNGCRWLVRKRMIDLDEITAAMPEFKGVLERAVSGWDSLIAEGYFVGEPDQMLVDALDRERRFRVARQDWVDTARKQVKMYEVWYRVPASVVVLTLASGKKVEYDPKDQRHNEAISRGLVQVTKGVTSQVRMALFAGPHRLIDIGTKKRVFPYFPFFAFREDGDKSPYGLIDGMISPQDEYNERRLRIQWMLKAKQVFVEEDALATQYNTIADLAESVMRPDLVAVLSKTRTNPNGGLTVKNELSMQPEQFTVMGDAKQLIQDTAGRYGSQLGSAQVQSGVANSILVEQGEQSMGEMNDNYVFARRSVFECLKEDIAADHQQPNLQVPLGSGRTRRIIVLNAWDRQTNQPVNTVKDADVRTALAEVPSTPAFRGQQQQQLATIIQALAGNPKAVAILAPAYLESSNLNNRQQIADDLRKAEGLPVPGDKAGAEAAEQQQMAAAQKAQMAQEAIGLANVQGAQAKARLTAAQAGEIEQRVQSGVEANETRANTAKLITDAQLNQTKSVEIEAALANPVDHAALIKEALHEAIA</sequence>
<name>A0A1P8JXG6_9BURK</name>
<dbReference type="Proteomes" id="UP000186609">
    <property type="component" value="Chromosome"/>
</dbReference>
<dbReference type="EMBL" id="CP019236">
    <property type="protein sequence ID" value="APW38449.1"/>
    <property type="molecule type" value="Genomic_DNA"/>
</dbReference>
<protein>
    <recommendedName>
        <fullName evidence="3">Portal protein</fullName>
    </recommendedName>
</protein>
<evidence type="ECO:0000313" key="1">
    <source>
        <dbReference type="EMBL" id="APW38449.1"/>
    </source>
</evidence>
<evidence type="ECO:0000313" key="2">
    <source>
        <dbReference type="Proteomes" id="UP000186609"/>
    </source>
</evidence>
<evidence type="ECO:0008006" key="3">
    <source>
        <dbReference type="Google" id="ProtNLM"/>
    </source>
</evidence>
<dbReference type="STRING" id="1842727.RD110_15610"/>
<accession>A0A1P8JXG6</accession>
<proteinExistence type="predicted"/>
<dbReference type="InterPro" id="IPR032427">
    <property type="entry name" value="P22_portal"/>
</dbReference>
<dbReference type="Pfam" id="PF16510">
    <property type="entry name" value="P22_portal"/>
    <property type="match status" value="1"/>
</dbReference>
<dbReference type="KEGG" id="rhy:RD110_15610"/>
<dbReference type="AlphaFoldDB" id="A0A1P8JXG6"/>
<organism evidence="1 2">
    <name type="scientific">Rhodoferax koreensis</name>
    <dbReference type="NCBI Taxonomy" id="1842727"/>
    <lineage>
        <taxon>Bacteria</taxon>
        <taxon>Pseudomonadati</taxon>
        <taxon>Pseudomonadota</taxon>
        <taxon>Betaproteobacteria</taxon>
        <taxon>Burkholderiales</taxon>
        <taxon>Comamonadaceae</taxon>
        <taxon>Rhodoferax</taxon>
    </lineage>
</organism>